<accession>A0AA97P2K5</accession>
<reference evidence="2" key="1">
    <citation type="journal article" date="2012" name="PLoS Genet.">
        <title>Comparative analysis of the genomes of two field isolates of the rice blast fungus Magnaporthe oryzae.</title>
        <authorList>
            <person name="Xue M."/>
            <person name="Yang J."/>
            <person name="Li Z."/>
            <person name="Hu S."/>
            <person name="Yao N."/>
            <person name="Dean R.A."/>
            <person name="Zhao W."/>
            <person name="Shen M."/>
            <person name="Zhang H."/>
            <person name="Li C."/>
            <person name="Liu L."/>
            <person name="Cao L."/>
            <person name="Xu X."/>
            <person name="Xing Y."/>
            <person name="Hsiang T."/>
            <person name="Zhang Z."/>
            <person name="Xu J.R."/>
            <person name="Peng Y.L."/>
        </authorList>
    </citation>
    <scope>NUCLEOTIDE SEQUENCE</scope>
    <source>
        <strain evidence="2">Y34</strain>
    </source>
</reference>
<gene>
    <name evidence="2" type="ORF">OOU_Y34scaffold00337g5</name>
</gene>
<feature type="non-terminal residue" evidence="2">
    <location>
        <position position="1"/>
    </location>
</feature>
<evidence type="ECO:0000313" key="2">
    <source>
        <dbReference type="EMBL" id="ELQ40825.1"/>
    </source>
</evidence>
<organism evidence="2">
    <name type="scientific">Pyricularia oryzae (strain Y34)</name>
    <name type="common">Rice blast fungus</name>
    <name type="synonym">Magnaporthe oryzae</name>
    <dbReference type="NCBI Taxonomy" id="1143189"/>
    <lineage>
        <taxon>Eukaryota</taxon>
        <taxon>Fungi</taxon>
        <taxon>Dikarya</taxon>
        <taxon>Ascomycota</taxon>
        <taxon>Pezizomycotina</taxon>
        <taxon>Sordariomycetes</taxon>
        <taxon>Sordariomycetidae</taxon>
        <taxon>Magnaporthales</taxon>
        <taxon>Pyriculariaceae</taxon>
        <taxon>Pyricularia</taxon>
    </lineage>
</organism>
<protein>
    <submittedName>
        <fullName evidence="2">Uncharacterized protein</fullName>
    </submittedName>
</protein>
<name>A0AA97P2K5_PYRO3</name>
<dbReference type="EMBL" id="JH793234">
    <property type="protein sequence ID" value="ELQ40825.1"/>
    <property type="molecule type" value="Genomic_DNA"/>
</dbReference>
<sequence>CFLPQLHRPIILVKPNLGRLARIINGDDATFTLDLCLLEASGWNVSEGDSPAPEKNVNGAEFGGDTESLSRNGNKGKPGVCEAHFGGTC</sequence>
<feature type="region of interest" description="Disordered" evidence="1">
    <location>
        <begin position="46"/>
        <end position="74"/>
    </location>
</feature>
<proteinExistence type="predicted"/>
<dbReference type="AlphaFoldDB" id="A0AA97P2K5"/>
<evidence type="ECO:0000256" key="1">
    <source>
        <dbReference type="SAM" id="MobiDB-lite"/>
    </source>
</evidence>
<dbReference type="Proteomes" id="UP000011086">
    <property type="component" value="Unassembled WGS sequence"/>
</dbReference>